<dbReference type="EMBL" id="UZAD01013536">
    <property type="protein sequence ID" value="VDN95339.1"/>
    <property type="molecule type" value="Genomic_DNA"/>
</dbReference>
<accession>A0A0N4TYW9</accession>
<dbReference type="Proteomes" id="UP000278627">
    <property type="component" value="Unassembled WGS sequence"/>
</dbReference>
<evidence type="ECO:0000313" key="3">
    <source>
        <dbReference type="WBParaSite" id="BPAG_0001422601-mRNA-1"/>
    </source>
</evidence>
<evidence type="ECO:0000313" key="1">
    <source>
        <dbReference type="EMBL" id="VDN95339.1"/>
    </source>
</evidence>
<name>A0A0N4TYW9_BRUPA</name>
<keyword evidence="2" id="KW-1185">Reference proteome</keyword>
<proteinExistence type="predicted"/>
<sequence>MHREKLNFESRSIRFSSAQKKESFKRNSVKALKNTNRRPGGLEMILASIDDSFILLSDLISTTEINDANLRIDEKHDNIVSSDFTDNSKDCMIWKNDGKIDNCDNFTDKTLSQKVSQEIAKIDLTEEEIIQWMGGLPIINPNKIFAYFCDGTKKILSNYEPYQIFSFTKNWQTNDQIMIKNLITEVCSFLHIS</sequence>
<protein>
    <submittedName>
        <fullName evidence="1 3">Uncharacterized protein</fullName>
    </submittedName>
</protein>
<dbReference type="AlphaFoldDB" id="A0A0N4TYW9"/>
<organism evidence="3">
    <name type="scientific">Brugia pahangi</name>
    <name type="common">Filarial nematode worm</name>
    <dbReference type="NCBI Taxonomy" id="6280"/>
    <lineage>
        <taxon>Eukaryota</taxon>
        <taxon>Metazoa</taxon>
        <taxon>Ecdysozoa</taxon>
        <taxon>Nematoda</taxon>
        <taxon>Chromadorea</taxon>
        <taxon>Rhabditida</taxon>
        <taxon>Spirurina</taxon>
        <taxon>Spiruromorpha</taxon>
        <taxon>Filarioidea</taxon>
        <taxon>Onchocercidae</taxon>
        <taxon>Brugia</taxon>
    </lineage>
</organism>
<reference evidence="3" key="1">
    <citation type="submission" date="2017-02" db="UniProtKB">
        <authorList>
            <consortium name="WormBaseParasite"/>
        </authorList>
    </citation>
    <scope>IDENTIFICATION</scope>
</reference>
<reference evidence="1 2" key="2">
    <citation type="submission" date="2018-11" db="EMBL/GenBank/DDBJ databases">
        <authorList>
            <consortium name="Pathogen Informatics"/>
        </authorList>
    </citation>
    <scope>NUCLEOTIDE SEQUENCE [LARGE SCALE GENOMIC DNA]</scope>
</reference>
<evidence type="ECO:0000313" key="2">
    <source>
        <dbReference type="Proteomes" id="UP000278627"/>
    </source>
</evidence>
<gene>
    <name evidence="1" type="ORF">BPAG_LOCUS14154</name>
</gene>
<dbReference type="WBParaSite" id="BPAG_0001422601-mRNA-1">
    <property type="protein sequence ID" value="BPAG_0001422601-mRNA-1"/>
    <property type="gene ID" value="BPAG_0001422601"/>
</dbReference>